<reference evidence="3" key="1">
    <citation type="submission" date="2015-05" db="EMBL/GenBank/DDBJ databases">
        <authorList>
            <consortium name="Pathogen Informatics"/>
        </authorList>
    </citation>
    <scope>NUCLEOTIDE SEQUENCE [LARGE SCALE GENOMIC DNA]</scope>
    <source>
        <strain evidence="3">M72</strain>
    </source>
</reference>
<keyword evidence="1" id="KW-1133">Transmembrane helix</keyword>
<organism evidence="2 3">
    <name type="scientific">Roseburia faecis</name>
    <dbReference type="NCBI Taxonomy" id="301302"/>
    <lineage>
        <taxon>Bacteria</taxon>
        <taxon>Bacillati</taxon>
        <taxon>Bacillota</taxon>
        <taxon>Clostridia</taxon>
        <taxon>Lachnospirales</taxon>
        <taxon>Lachnospiraceae</taxon>
        <taxon>Roseburia</taxon>
    </lineage>
</organism>
<gene>
    <name evidence="2" type="ORF">M72_26851</name>
</gene>
<keyword evidence="3" id="KW-1185">Reference proteome</keyword>
<dbReference type="RefSeq" id="WP_055067575.1">
    <property type="nucleotide sequence ID" value="NZ_CP173697.1"/>
</dbReference>
<feature type="transmembrane region" description="Helical" evidence="1">
    <location>
        <begin position="381"/>
        <end position="403"/>
    </location>
</feature>
<dbReference type="EMBL" id="CVRR01000013">
    <property type="protein sequence ID" value="CRL36674.1"/>
    <property type="molecule type" value="Genomic_DNA"/>
</dbReference>
<evidence type="ECO:0000313" key="3">
    <source>
        <dbReference type="Proteomes" id="UP000049979"/>
    </source>
</evidence>
<accession>A0A0M6WK07</accession>
<proteinExistence type="predicted"/>
<evidence type="ECO:0000256" key="1">
    <source>
        <dbReference type="SAM" id="Phobius"/>
    </source>
</evidence>
<dbReference type="OrthoDB" id="9793966at2"/>
<keyword evidence="1" id="KW-0812">Transmembrane</keyword>
<keyword evidence="1" id="KW-0472">Membrane</keyword>
<dbReference type="Proteomes" id="UP000049979">
    <property type="component" value="Unassembled WGS sequence"/>
</dbReference>
<feature type="transmembrane region" description="Helical" evidence="1">
    <location>
        <begin position="219"/>
        <end position="239"/>
    </location>
</feature>
<evidence type="ECO:0008006" key="4">
    <source>
        <dbReference type="Google" id="ProtNLM"/>
    </source>
</evidence>
<dbReference type="STRING" id="301302.ERS852420_01966"/>
<protein>
    <recommendedName>
        <fullName evidence="4">Flp pilus assembly protein TadB</fullName>
    </recommendedName>
</protein>
<dbReference type="AlphaFoldDB" id="A0A0M6WK07"/>
<name>A0A0M6WK07_9FIRM</name>
<sequence>MRRKKIIEAAVVCILLLLLGAYMEFSDRSMDDKNRIIRGSPGSGRQEVELTLNAGEKLKNYDYQVSVPAQCIDEKTAQSYFSRAEKEIDETFFPEGEEAAHVTEQVHMKPSYVKGLVKADWTLDQYNAVDVDGTIREDQLDPQGELVQASVALTCEKYREEYTFSFQVYPKVMSQQEKVIHEIAAEVEQQSTQEGERYLTLPDQAAGVKLQWKEKKQHLVWKILFFEVLVCFLMAGIVLERKRTADHIKKEQMKLDYAEVVSKLLILLGAGMSLKQAWNRISAQYSDKRQKKQIKERYIYEEMIITNQEILDGESERLAYQKFGERVDLGEYQRLIRILLQNLQTGSRGLCKLLEQESENALEERKALACKLGEEAGTKMLLPLMMMLGIVIAIIMIPAMLSFQV</sequence>
<evidence type="ECO:0000313" key="2">
    <source>
        <dbReference type="EMBL" id="CRL36674.1"/>
    </source>
</evidence>